<proteinExistence type="predicted"/>
<reference evidence="1" key="1">
    <citation type="submission" date="2022-07" db="EMBL/GenBank/DDBJ databases">
        <title>Phylogenomic reconstructions and comparative analyses of Kickxellomycotina fungi.</title>
        <authorList>
            <person name="Reynolds N.K."/>
            <person name="Stajich J.E."/>
            <person name="Barry K."/>
            <person name="Grigoriev I.V."/>
            <person name="Crous P."/>
            <person name="Smith M.E."/>
        </authorList>
    </citation>
    <scope>NUCLEOTIDE SEQUENCE</scope>
    <source>
        <strain evidence="1">CBS 190363</strain>
    </source>
</reference>
<dbReference type="Proteomes" id="UP001139981">
    <property type="component" value="Unassembled WGS sequence"/>
</dbReference>
<name>A0ACC1LV30_9FUNG</name>
<protein>
    <submittedName>
        <fullName evidence="1">Ubiquitin ligase (Cullin) of SCF</fullName>
    </submittedName>
</protein>
<keyword evidence="2" id="KW-1185">Reference proteome</keyword>
<evidence type="ECO:0000313" key="2">
    <source>
        <dbReference type="Proteomes" id="UP001139981"/>
    </source>
</evidence>
<dbReference type="EMBL" id="JANBVB010002760">
    <property type="protein sequence ID" value="KAJ2882611.1"/>
    <property type="molecule type" value="Genomic_DNA"/>
</dbReference>
<keyword evidence="1" id="KW-0436">Ligase</keyword>
<accession>A0ACC1LV30</accession>
<organism evidence="1 2">
    <name type="scientific">Coemansia aciculifera</name>
    <dbReference type="NCBI Taxonomy" id="417176"/>
    <lineage>
        <taxon>Eukaryota</taxon>
        <taxon>Fungi</taxon>
        <taxon>Fungi incertae sedis</taxon>
        <taxon>Zoopagomycota</taxon>
        <taxon>Kickxellomycotina</taxon>
        <taxon>Kickxellomycetes</taxon>
        <taxon>Kickxellales</taxon>
        <taxon>Kickxellaceae</taxon>
        <taxon>Coemansia</taxon>
    </lineage>
</organism>
<gene>
    <name evidence="1" type="primary">CDC53_3</name>
    <name evidence="1" type="ORF">IWW38_005637</name>
</gene>
<evidence type="ECO:0000313" key="1">
    <source>
        <dbReference type="EMBL" id="KAJ2882611.1"/>
    </source>
</evidence>
<sequence length="421" mass="47413">MLHESFLDDPGFSKALDHACSDFVNFNAICPPSESKASLLLAMYCDVLLKKGSAAARKAGAEGASEDDNLEEQLTQAICIFRYLKSSDVFQKFYSKFLARRLVNEQSASTHGEETMISKLKEVSGVDFITRLARMFNDMIVSKDMSEEFKSKSDVYGEVPFDFDMKVLNFVSWPYSPPDVKLEVPPILSTVCEQYKRYLDDKHSGRKLSWLWNIARAEIKMFFPNATGPAAKNGYIFQLTTYQLVILLLFSAESGPGTGYGTPTGPTLSYPQLVTATGLNDEIMQGELEVFCRARVLNSSTGGVGSDAVSKTATYSLNVDYKSKHLRVNLANMKKSEQKREIKDTMRAVDDDRMFTIQAAIVRIMKSRKQLSHRQLIDETIIQIRPFQAQVSSIKKCIDLLIDKAFLERDADNRDLYNYLA</sequence>
<comment type="caution">
    <text evidence="1">The sequence shown here is derived from an EMBL/GenBank/DDBJ whole genome shotgun (WGS) entry which is preliminary data.</text>
</comment>